<dbReference type="Gene3D" id="1.10.10.10">
    <property type="entry name" value="Winged helix-like DNA-binding domain superfamily/Winged helix DNA-binding domain"/>
    <property type="match status" value="1"/>
</dbReference>
<evidence type="ECO:0000256" key="1">
    <source>
        <dbReference type="ARBA" id="ARBA00010641"/>
    </source>
</evidence>
<name>A0A1I3LKW0_9SPHI</name>
<comment type="similarity">
    <text evidence="1">Belongs to the sigma-70 factor family. ECF subfamily.</text>
</comment>
<dbReference type="Gene3D" id="1.10.1740.10">
    <property type="match status" value="1"/>
</dbReference>
<gene>
    <name evidence="7" type="ORF">SAMN05444682_10667</name>
</gene>
<dbReference type="InterPro" id="IPR014284">
    <property type="entry name" value="RNA_pol_sigma-70_dom"/>
</dbReference>
<dbReference type="NCBIfam" id="TIGR02985">
    <property type="entry name" value="Sig70_bacteroi1"/>
    <property type="match status" value="1"/>
</dbReference>
<evidence type="ECO:0000259" key="5">
    <source>
        <dbReference type="Pfam" id="PF04542"/>
    </source>
</evidence>
<keyword evidence="2" id="KW-0805">Transcription regulation</keyword>
<proteinExistence type="inferred from homology"/>
<dbReference type="STRING" id="1477437.SAMN05444682_10667"/>
<dbReference type="GO" id="GO:0016987">
    <property type="term" value="F:sigma factor activity"/>
    <property type="evidence" value="ECO:0007669"/>
    <property type="project" value="UniProtKB-KW"/>
</dbReference>
<evidence type="ECO:0000259" key="6">
    <source>
        <dbReference type="Pfam" id="PF08281"/>
    </source>
</evidence>
<dbReference type="GO" id="GO:0006352">
    <property type="term" value="P:DNA-templated transcription initiation"/>
    <property type="evidence" value="ECO:0007669"/>
    <property type="project" value="InterPro"/>
</dbReference>
<protein>
    <submittedName>
        <fullName evidence="7">RNA polymerase sigma-70 factor, ECF subfamily</fullName>
    </submittedName>
</protein>
<keyword evidence="8" id="KW-1185">Reference proteome</keyword>
<keyword evidence="4" id="KW-0804">Transcription</keyword>
<dbReference type="InterPro" id="IPR036388">
    <property type="entry name" value="WH-like_DNA-bd_sf"/>
</dbReference>
<dbReference type="InterPro" id="IPR039425">
    <property type="entry name" value="RNA_pol_sigma-70-like"/>
</dbReference>
<evidence type="ECO:0000256" key="2">
    <source>
        <dbReference type="ARBA" id="ARBA00023015"/>
    </source>
</evidence>
<accession>A0A1I3LKW0</accession>
<evidence type="ECO:0000313" key="8">
    <source>
        <dbReference type="Proteomes" id="UP000198670"/>
    </source>
</evidence>
<dbReference type="Pfam" id="PF08281">
    <property type="entry name" value="Sigma70_r4_2"/>
    <property type="match status" value="1"/>
</dbReference>
<organism evidence="7 8">
    <name type="scientific">Parapedobacter indicus</name>
    <dbReference type="NCBI Taxonomy" id="1477437"/>
    <lineage>
        <taxon>Bacteria</taxon>
        <taxon>Pseudomonadati</taxon>
        <taxon>Bacteroidota</taxon>
        <taxon>Sphingobacteriia</taxon>
        <taxon>Sphingobacteriales</taxon>
        <taxon>Sphingobacteriaceae</taxon>
        <taxon>Parapedobacter</taxon>
    </lineage>
</organism>
<evidence type="ECO:0000256" key="3">
    <source>
        <dbReference type="ARBA" id="ARBA00023082"/>
    </source>
</evidence>
<dbReference type="CDD" id="cd06171">
    <property type="entry name" value="Sigma70_r4"/>
    <property type="match status" value="1"/>
</dbReference>
<sequence>MPHDDRKSEIDLVNALKKGSHQAFEQLYHQYKRPIYLNLHRLVHQHEVAEELTHDVFLRIWQLREEINVDKSFPAFIRRIAANLAIDFYRRAALDKKIQEELISAATERFGSLVEEINCAENQVIIKSVMQKLPPRRREIFMLCKLEGKSYSEVAHLFGISQGTVNDHIVKATKFLRSELAKHYPHSYPLFFLFIFSL</sequence>
<evidence type="ECO:0000313" key="7">
    <source>
        <dbReference type="EMBL" id="SFI85388.1"/>
    </source>
</evidence>
<dbReference type="Pfam" id="PF04542">
    <property type="entry name" value="Sigma70_r2"/>
    <property type="match status" value="1"/>
</dbReference>
<dbReference type="InterPro" id="IPR013249">
    <property type="entry name" value="RNA_pol_sigma70_r4_t2"/>
</dbReference>
<dbReference type="PANTHER" id="PTHR43133:SF46">
    <property type="entry name" value="RNA POLYMERASE SIGMA-70 FACTOR ECF SUBFAMILY"/>
    <property type="match status" value="1"/>
</dbReference>
<dbReference type="Proteomes" id="UP000198670">
    <property type="component" value="Unassembled WGS sequence"/>
</dbReference>
<keyword evidence="3" id="KW-0731">Sigma factor</keyword>
<dbReference type="NCBIfam" id="TIGR02937">
    <property type="entry name" value="sigma70-ECF"/>
    <property type="match status" value="1"/>
</dbReference>
<dbReference type="InterPro" id="IPR007627">
    <property type="entry name" value="RNA_pol_sigma70_r2"/>
</dbReference>
<feature type="domain" description="RNA polymerase sigma factor 70 region 4 type 2" evidence="6">
    <location>
        <begin position="125"/>
        <end position="175"/>
    </location>
</feature>
<dbReference type="EMBL" id="FOQO01000006">
    <property type="protein sequence ID" value="SFI85388.1"/>
    <property type="molecule type" value="Genomic_DNA"/>
</dbReference>
<dbReference type="InterPro" id="IPR013324">
    <property type="entry name" value="RNA_pol_sigma_r3/r4-like"/>
</dbReference>
<dbReference type="SUPFAM" id="SSF88659">
    <property type="entry name" value="Sigma3 and sigma4 domains of RNA polymerase sigma factors"/>
    <property type="match status" value="1"/>
</dbReference>
<evidence type="ECO:0000256" key="4">
    <source>
        <dbReference type="ARBA" id="ARBA00023163"/>
    </source>
</evidence>
<dbReference type="PANTHER" id="PTHR43133">
    <property type="entry name" value="RNA POLYMERASE ECF-TYPE SIGMA FACTO"/>
    <property type="match status" value="1"/>
</dbReference>
<dbReference type="SUPFAM" id="SSF88946">
    <property type="entry name" value="Sigma2 domain of RNA polymerase sigma factors"/>
    <property type="match status" value="1"/>
</dbReference>
<dbReference type="RefSeq" id="WP_090627437.1">
    <property type="nucleotide sequence ID" value="NZ_FOQO01000006.1"/>
</dbReference>
<dbReference type="OrthoDB" id="655312at2"/>
<dbReference type="AlphaFoldDB" id="A0A1I3LKW0"/>
<feature type="domain" description="RNA polymerase sigma-70 region 2" evidence="5">
    <location>
        <begin position="27"/>
        <end position="93"/>
    </location>
</feature>
<dbReference type="GO" id="GO:0003677">
    <property type="term" value="F:DNA binding"/>
    <property type="evidence" value="ECO:0007669"/>
    <property type="project" value="InterPro"/>
</dbReference>
<dbReference type="InterPro" id="IPR013325">
    <property type="entry name" value="RNA_pol_sigma_r2"/>
</dbReference>
<dbReference type="InterPro" id="IPR014327">
    <property type="entry name" value="RNA_pol_sigma70_bacteroid"/>
</dbReference>
<reference evidence="7 8" key="1">
    <citation type="submission" date="2016-10" db="EMBL/GenBank/DDBJ databases">
        <authorList>
            <person name="de Groot N.N."/>
        </authorList>
    </citation>
    <scope>NUCLEOTIDE SEQUENCE [LARGE SCALE GENOMIC DNA]</scope>
    <source>
        <strain evidence="7 8">RK1</strain>
    </source>
</reference>